<proteinExistence type="predicted"/>
<evidence type="ECO:0000313" key="18">
    <source>
        <dbReference type="Proteomes" id="UP000071065"/>
    </source>
</evidence>
<feature type="transmembrane region" description="Helical" evidence="14">
    <location>
        <begin position="20"/>
        <end position="43"/>
    </location>
</feature>
<dbReference type="InterPro" id="IPR003661">
    <property type="entry name" value="HisK_dim/P_dom"/>
</dbReference>
<evidence type="ECO:0000259" key="15">
    <source>
        <dbReference type="PROSITE" id="PS50109"/>
    </source>
</evidence>
<dbReference type="OrthoDB" id="9804645at2"/>
<evidence type="ECO:0000256" key="2">
    <source>
        <dbReference type="ARBA" id="ARBA00004651"/>
    </source>
</evidence>
<dbReference type="PANTHER" id="PTHR45528:SF1">
    <property type="entry name" value="SENSOR HISTIDINE KINASE CPXA"/>
    <property type="match status" value="1"/>
</dbReference>
<evidence type="ECO:0000256" key="9">
    <source>
        <dbReference type="ARBA" id="ARBA00022777"/>
    </source>
</evidence>
<dbReference type="InterPro" id="IPR050398">
    <property type="entry name" value="HssS/ArlS-like"/>
</dbReference>
<gene>
    <name evidence="17" type="primary">cpxA</name>
    <name evidence="17" type="ORF">EZMO1_1250</name>
</gene>
<dbReference type="RefSeq" id="WP_051789748.1">
    <property type="nucleotide sequence ID" value="NZ_CP013251.1"/>
</dbReference>
<dbReference type="SUPFAM" id="SSF55874">
    <property type="entry name" value="ATPase domain of HSP90 chaperone/DNA topoisomerase II/histidine kinase"/>
    <property type="match status" value="1"/>
</dbReference>
<dbReference type="AlphaFoldDB" id="A0A142B9L7"/>
<evidence type="ECO:0000256" key="13">
    <source>
        <dbReference type="ARBA" id="ARBA00023136"/>
    </source>
</evidence>
<keyword evidence="5" id="KW-0597">Phosphoprotein</keyword>
<dbReference type="InterPro" id="IPR036890">
    <property type="entry name" value="HATPase_C_sf"/>
</dbReference>
<evidence type="ECO:0000256" key="1">
    <source>
        <dbReference type="ARBA" id="ARBA00000085"/>
    </source>
</evidence>
<keyword evidence="10" id="KW-0067">ATP-binding</keyword>
<dbReference type="Pfam" id="PF00512">
    <property type="entry name" value="HisKA"/>
    <property type="match status" value="1"/>
</dbReference>
<dbReference type="PROSITE" id="PS50885">
    <property type="entry name" value="HAMP"/>
    <property type="match status" value="1"/>
</dbReference>
<evidence type="ECO:0000256" key="8">
    <source>
        <dbReference type="ARBA" id="ARBA00022741"/>
    </source>
</evidence>
<dbReference type="InterPro" id="IPR003660">
    <property type="entry name" value="HAMP_dom"/>
</dbReference>
<keyword evidence="4" id="KW-1003">Cell membrane</keyword>
<dbReference type="STRING" id="570277.EZMO1_1250"/>
<evidence type="ECO:0000256" key="4">
    <source>
        <dbReference type="ARBA" id="ARBA00022475"/>
    </source>
</evidence>
<keyword evidence="12" id="KW-0902">Two-component regulatory system</keyword>
<evidence type="ECO:0000256" key="11">
    <source>
        <dbReference type="ARBA" id="ARBA00022989"/>
    </source>
</evidence>
<dbReference type="GO" id="GO:0005524">
    <property type="term" value="F:ATP binding"/>
    <property type="evidence" value="ECO:0007669"/>
    <property type="project" value="UniProtKB-KW"/>
</dbReference>
<keyword evidence="8" id="KW-0547">Nucleotide-binding</keyword>
<dbReference type="PRINTS" id="PR00344">
    <property type="entry name" value="BCTRLSENSOR"/>
</dbReference>
<accession>A0A142B9L7</accession>
<dbReference type="CDD" id="cd00082">
    <property type="entry name" value="HisKA"/>
    <property type="match status" value="1"/>
</dbReference>
<dbReference type="PANTHER" id="PTHR45528">
    <property type="entry name" value="SENSOR HISTIDINE KINASE CPXA"/>
    <property type="match status" value="1"/>
</dbReference>
<evidence type="ECO:0000256" key="12">
    <source>
        <dbReference type="ARBA" id="ARBA00023012"/>
    </source>
</evidence>
<dbReference type="SUPFAM" id="SSF158472">
    <property type="entry name" value="HAMP domain-like"/>
    <property type="match status" value="1"/>
</dbReference>
<evidence type="ECO:0000256" key="10">
    <source>
        <dbReference type="ARBA" id="ARBA00022840"/>
    </source>
</evidence>
<comment type="subcellular location">
    <subcellularLocation>
        <location evidence="2">Cell membrane</location>
        <topology evidence="2">Multi-pass membrane protein</topology>
    </subcellularLocation>
</comment>
<dbReference type="Gene3D" id="3.30.565.10">
    <property type="entry name" value="Histidine kinase-like ATPase, C-terminal domain"/>
    <property type="match status" value="1"/>
</dbReference>
<reference evidence="17 18" key="1">
    <citation type="journal article" date="2016" name="Front. Microbiol.">
        <title>Genomic Insight into the Host-Endosymbiont Relationship of Endozoicomonas montiporae CL-33(T) with its Coral Host.</title>
        <authorList>
            <person name="Ding J.-Y."/>
            <person name="Shiu J.-H."/>
            <person name="Chen W.-M."/>
            <person name="Chiang Y.-R."/>
            <person name="Tang S.-L."/>
        </authorList>
    </citation>
    <scope>NUCLEOTIDE SEQUENCE [LARGE SCALE GENOMIC DNA]</scope>
    <source>
        <strain evidence="17 18">CL-33</strain>
    </source>
</reference>
<keyword evidence="7 14" id="KW-0812">Transmembrane</keyword>
<keyword evidence="11 14" id="KW-1133">Transmembrane helix</keyword>
<name>A0A142B9L7_9GAMM</name>
<dbReference type="Proteomes" id="UP000071065">
    <property type="component" value="Chromosome"/>
</dbReference>
<evidence type="ECO:0000256" key="5">
    <source>
        <dbReference type="ARBA" id="ARBA00022553"/>
    </source>
</evidence>
<protein>
    <recommendedName>
        <fullName evidence="3">histidine kinase</fullName>
        <ecNumber evidence="3">2.7.13.3</ecNumber>
    </recommendedName>
</protein>
<evidence type="ECO:0000313" key="17">
    <source>
        <dbReference type="EMBL" id="AMO55443.1"/>
    </source>
</evidence>
<sequence length="464" mass="52723">MKAQIHKMLAWPFRSLFWKLFLWFWLTMVSMMVALVVAVAITVDPADFLSERRALFRELEVASRQVERMAAGWSTNLAIRQLPGSYYYLFGPNGEPVGRPTVPSEVQFSYNKTRDRREPVITFRSGVVVVGPRKVWIDRTPFDLYLTKEMPRLVHWRVKKVFAQQWHLVIIALGVSFLLSIMLARYLVVPIRQLQGTSRRLAQGDLAARVAQVVGDRGDELGEFGRDFNHMAEQLETLINDKERLLRDVSHELRSPLTRLQLSLALARRKSPDAESEHGRIEREIERLDQMIGEIIRFSRIQSGVTDRAWEPVSLHGLIEYIVDDADFEAQAQDKTVVVTESQDIEINGVKDWLGSAIENMVRNAIRFTPEGSRVEVALKKHKRHAIVTVRDYGPGIPEDALDSLFEPFFRVDDTRGKENDGFGLGTSIAMGAVKNHGGIITARNVHPGLEVTICLPLNHKVAV</sequence>
<keyword evidence="6 17" id="KW-0808">Transferase</keyword>
<keyword evidence="9 17" id="KW-0418">Kinase</keyword>
<dbReference type="SUPFAM" id="SSF47384">
    <property type="entry name" value="Homodimeric domain of signal transducing histidine kinase"/>
    <property type="match status" value="1"/>
</dbReference>
<evidence type="ECO:0000259" key="16">
    <source>
        <dbReference type="PROSITE" id="PS50885"/>
    </source>
</evidence>
<dbReference type="InterPro" id="IPR036097">
    <property type="entry name" value="HisK_dim/P_sf"/>
</dbReference>
<evidence type="ECO:0000256" key="7">
    <source>
        <dbReference type="ARBA" id="ARBA00022692"/>
    </source>
</evidence>
<dbReference type="InterPro" id="IPR003594">
    <property type="entry name" value="HATPase_dom"/>
</dbReference>
<evidence type="ECO:0000256" key="14">
    <source>
        <dbReference type="SAM" id="Phobius"/>
    </source>
</evidence>
<dbReference type="SMART" id="SM00387">
    <property type="entry name" value="HATPase_c"/>
    <property type="match status" value="1"/>
</dbReference>
<dbReference type="KEGG" id="emp:EZMO1_1250"/>
<feature type="domain" description="Histidine kinase" evidence="15">
    <location>
        <begin position="248"/>
        <end position="460"/>
    </location>
</feature>
<dbReference type="EC" id="2.7.13.3" evidence="3"/>
<keyword evidence="13 14" id="KW-0472">Membrane</keyword>
<dbReference type="Gene3D" id="1.10.287.130">
    <property type="match status" value="1"/>
</dbReference>
<dbReference type="SMART" id="SM00304">
    <property type="entry name" value="HAMP"/>
    <property type="match status" value="1"/>
</dbReference>
<dbReference type="InterPro" id="IPR005467">
    <property type="entry name" value="His_kinase_dom"/>
</dbReference>
<dbReference type="Gene3D" id="6.10.340.10">
    <property type="match status" value="1"/>
</dbReference>
<feature type="domain" description="HAMP" evidence="16">
    <location>
        <begin position="185"/>
        <end position="240"/>
    </location>
</feature>
<dbReference type="SMART" id="SM00388">
    <property type="entry name" value="HisKA"/>
    <property type="match status" value="1"/>
</dbReference>
<dbReference type="Pfam" id="PF00672">
    <property type="entry name" value="HAMP"/>
    <property type="match status" value="1"/>
</dbReference>
<evidence type="ECO:0000256" key="6">
    <source>
        <dbReference type="ARBA" id="ARBA00022679"/>
    </source>
</evidence>
<dbReference type="PROSITE" id="PS50109">
    <property type="entry name" value="HIS_KIN"/>
    <property type="match status" value="1"/>
</dbReference>
<feature type="transmembrane region" description="Helical" evidence="14">
    <location>
        <begin position="166"/>
        <end position="188"/>
    </location>
</feature>
<dbReference type="PATRIC" id="fig|570277.3.peg.1369"/>
<organism evidence="17 18">
    <name type="scientific">Endozoicomonas montiporae CL-33</name>
    <dbReference type="NCBI Taxonomy" id="570277"/>
    <lineage>
        <taxon>Bacteria</taxon>
        <taxon>Pseudomonadati</taxon>
        <taxon>Pseudomonadota</taxon>
        <taxon>Gammaproteobacteria</taxon>
        <taxon>Oceanospirillales</taxon>
        <taxon>Endozoicomonadaceae</taxon>
        <taxon>Endozoicomonas</taxon>
    </lineage>
</organism>
<dbReference type="CDD" id="cd06225">
    <property type="entry name" value="HAMP"/>
    <property type="match status" value="1"/>
</dbReference>
<comment type="catalytic activity">
    <reaction evidence="1">
        <text>ATP + protein L-histidine = ADP + protein N-phospho-L-histidine.</text>
        <dbReference type="EC" id="2.7.13.3"/>
    </reaction>
</comment>
<dbReference type="GO" id="GO:0000155">
    <property type="term" value="F:phosphorelay sensor kinase activity"/>
    <property type="evidence" value="ECO:0007669"/>
    <property type="project" value="InterPro"/>
</dbReference>
<evidence type="ECO:0000256" key="3">
    <source>
        <dbReference type="ARBA" id="ARBA00012438"/>
    </source>
</evidence>
<dbReference type="EMBL" id="CP013251">
    <property type="protein sequence ID" value="AMO55443.1"/>
    <property type="molecule type" value="Genomic_DNA"/>
</dbReference>
<dbReference type="GO" id="GO:0005886">
    <property type="term" value="C:plasma membrane"/>
    <property type="evidence" value="ECO:0007669"/>
    <property type="project" value="UniProtKB-SubCell"/>
</dbReference>
<dbReference type="Pfam" id="PF02518">
    <property type="entry name" value="HATPase_c"/>
    <property type="match status" value="1"/>
</dbReference>
<dbReference type="InterPro" id="IPR004358">
    <property type="entry name" value="Sig_transdc_His_kin-like_C"/>
</dbReference>